<dbReference type="AlphaFoldDB" id="A0A5N6U2E0"/>
<name>A0A5N6U2E0_ASPAV</name>
<accession>A0A5N6U2E0</accession>
<feature type="domain" description="Aminoglycoside phosphotransferase" evidence="1">
    <location>
        <begin position="90"/>
        <end position="272"/>
    </location>
</feature>
<sequence>MHPPTTLQTFLTTTLGLTQPPALTRHTSIEGDDHMIYSLSNTPHILRVTKPRRNRVLTGQQMQAFDIALRRLIRDEYRGRGLSENLIPVSIASQVLDEEGVYAASLETRMHGTGLHIARATEETVAGFVDLLSILKGIQVDDLERKLGLEGGIPRIPFPDLQELRISALQAWDRLYRNNQLGDCAFGTGNIHSLLETKTDFVSALPCPSRAGSVLIHNDIKGEHVLVDECGRVTGFLDWADAGIGHVATDIAGLVLTVGVDMARRIARLVGYEEMVLEGVLLARCECVLRLDWRLNGEDGVSPVKLLREQLVLAMG</sequence>
<organism evidence="2 3">
    <name type="scientific">Aspergillus avenaceus</name>
    <dbReference type="NCBI Taxonomy" id="36643"/>
    <lineage>
        <taxon>Eukaryota</taxon>
        <taxon>Fungi</taxon>
        <taxon>Dikarya</taxon>
        <taxon>Ascomycota</taxon>
        <taxon>Pezizomycotina</taxon>
        <taxon>Eurotiomycetes</taxon>
        <taxon>Eurotiomycetidae</taxon>
        <taxon>Eurotiales</taxon>
        <taxon>Aspergillaceae</taxon>
        <taxon>Aspergillus</taxon>
        <taxon>Aspergillus subgen. Circumdati</taxon>
    </lineage>
</organism>
<dbReference type="OrthoDB" id="5598852at2759"/>
<proteinExistence type="predicted"/>
<evidence type="ECO:0000259" key="1">
    <source>
        <dbReference type="Pfam" id="PF01636"/>
    </source>
</evidence>
<dbReference type="SUPFAM" id="SSF56112">
    <property type="entry name" value="Protein kinase-like (PK-like)"/>
    <property type="match status" value="1"/>
</dbReference>
<dbReference type="InterPro" id="IPR002575">
    <property type="entry name" value="Aminoglycoside_PTrfase"/>
</dbReference>
<dbReference type="EMBL" id="ML742047">
    <property type="protein sequence ID" value="KAE8152847.1"/>
    <property type="molecule type" value="Genomic_DNA"/>
</dbReference>
<keyword evidence="3" id="KW-1185">Reference proteome</keyword>
<protein>
    <recommendedName>
        <fullName evidence="1">Aminoglycoside phosphotransferase domain-containing protein</fullName>
    </recommendedName>
</protein>
<evidence type="ECO:0000313" key="2">
    <source>
        <dbReference type="EMBL" id="KAE8152847.1"/>
    </source>
</evidence>
<dbReference type="Pfam" id="PF01636">
    <property type="entry name" value="APH"/>
    <property type="match status" value="1"/>
</dbReference>
<dbReference type="Gene3D" id="3.90.1200.10">
    <property type="match status" value="1"/>
</dbReference>
<dbReference type="Proteomes" id="UP000325780">
    <property type="component" value="Unassembled WGS sequence"/>
</dbReference>
<evidence type="ECO:0000313" key="3">
    <source>
        <dbReference type="Proteomes" id="UP000325780"/>
    </source>
</evidence>
<reference evidence="2 3" key="1">
    <citation type="submission" date="2019-04" db="EMBL/GenBank/DDBJ databases">
        <title>Friends and foes A comparative genomics study of 23 Aspergillus species from section Flavi.</title>
        <authorList>
            <consortium name="DOE Joint Genome Institute"/>
            <person name="Kjaerbolling I."/>
            <person name="Vesth T."/>
            <person name="Frisvad J.C."/>
            <person name="Nybo J.L."/>
            <person name="Theobald S."/>
            <person name="Kildgaard S."/>
            <person name="Isbrandt T."/>
            <person name="Kuo A."/>
            <person name="Sato A."/>
            <person name="Lyhne E.K."/>
            <person name="Kogle M.E."/>
            <person name="Wiebenga A."/>
            <person name="Kun R.S."/>
            <person name="Lubbers R.J."/>
            <person name="Makela M.R."/>
            <person name="Barry K."/>
            <person name="Chovatia M."/>
            <person name="Clum A."/>
            <person name="Daum C."/>
            <person name="Haridas S."/>
            <person name="He G."/>
            <person name="LaButti K."/>
            <person name="Lipzen A."/>
            <person name="Mondo S."/>
            <person name="Riley R."/>
            <person name="Salamov A."/>
            <person name="Simmons B.A."/>
            <person name="Magnuson J.K."/>
            <person name="Henrissat B."/>
            <person name="Mortensen U.H."/>
            <person name="Larsen T.O."/>
            <person name="Devries R.P."/>
            <person name="Grigoriev I.V."/>
            <person name="Machida M."/>
            <person name="Baker S.E."/>
            <person name="Andersen M.R."/>
        </authorList>
    </citation>
    <scope>NUCLEOTIDE SEQUENCE [LARGE SCALE GENOMIC DNA]</scope>
    <source>
        <strain evidence="2 3">IBT 18842</strain>
    </source>
</reference>
<gene>
    <name evidence="2" type="ORF">BDV25DRAFT_150473</name>
</gene>
<dbReference type="InterPro" id="IPR011009">
    <property type="entry name" value="Kinase-like_dom_sf"/>
</dbReference>